<proteinExistence type="predicted"/>
<gene>
    <name evidence="1" type="ORF">NC797_12250</name>
</gene>
<protein>
    <submittedName>
        <fullName evidence="1">Uncharacterized protein</fullName>
    </submittedName>
</protein>
<dbReference type="AlphaFoldDB" id="A0A9X4AP80"/>
<accession>A0A9X4AP80</accession>
<dbReference type="Proteomes" id="UP001145050">
    <property type="component" value="Unassembled WGS sequence"/>
</dbReference>
<evidence type="ECO:0000313" key="2">
    <source>
        <dbReference type="Proteomes" id="UP001145050"/>
    </source>
</evidence>
<organism evidence="1 2">
    <name type="scientific">Terrihalobacillus insolitus</name>
    <dbReference type="NCBI Taxonomy" id="2950438"/>
    <lineage>
        <taxon>Bacteria</taxon>
        <taxon>Bacillati</taxon>
        <taxon>Bacillota</taxon>
        <taxon>Bacilli</taxon>
        <taxon>Bacillales</taxon>
        <taxon>Bacillaceae</taxon>
        <taxon>Terrihalobacillus</taxon>
    </lineage>
</organism>
<reference evidence="1" key="1">
    <citation type="submission" date="2022-06" db="EMBL/GenBank/DDBJ databases">
        <title>Aquibacillus sp. a new bacterium isolated from soil saline samples.</title>
        <authorList>
            <person name="Galisteo C."/>
            <person name="De La Haba R."/>
            <person name="Sanchez-Porro C."/>
            <person name="Ventosa A."/>
        </authorList>
    </citation>
    <scope>NUCLEOTIDE SEQUENCE</scope>
    <source>
        <strain evidence="1">3ASR75-11</strain>
    </source>
</reference>
<dbReference type="EMBL" id="JAMQKB010000012">
    <property type="protein sequence ID" value="MDC3425273.1"/>
    <property type="molecule type" value="Genomic_DNA"/>
</dbReference>
<sequence>MIGCLILYHSSITNKTKLQIFQAMFAVKEMQVEEDDEHTVIGYIFDVSQLMVWQAALEFECADVLVGFGFGTTVEEVKAKAYRSLAKRISKMFEMNALH</sequence>
<keyword evidence="2" id="KW-1185">Reference proteome</keyword>
<name>A0A9X4AP80_9BACI</name>
<comment type="caution">
    <text evidence="1">The sequence shown here is derived from an EMBL/GenBank/DDBJ whole genome shotgun (WGS) entry which is preliminary data.</text>
</comment>
<dbReference type="RefSeq" id="WP_272437081.1">
    <property type="nucleotide sequence ID" value="NZ_JAMQKB010000012.1"/>
</dbReference>
<evidence type="ECO:0000313" key="1">
    <source>
        <dbReference type="EMBL" id="MDC3425273.1"/>
    </source>
</evidence>